<dbReference type="Gene3D" id="3.30.565.10">
    <property type="entry name" value="Histidine kinase-like ATPase, C-terminal domain"/>
    <property type="match status" value="1"/>
</dbReference>
<dbReference type="InterPro" id="IPR003661">
    <property type="entry name" value="HisK_dim/P_dom"/>
</dbReference>
<dbReference type="PROSITE" id="PS50112">
    <property type="entry name" value="PAS"/>
    <property type="match status" value="3"/>
</dbReference>
<evidence type="ECO:0000256" key="1">
    <source>
        <dbReference type="ARBA" id="ARBA00008235"/>
    </source>
</evidence>
<feature type="domain" description="PAS" evidence="12">
    <location>
        <begin position="743"/>
        <end position="820"/>
    </location>
</feature>
<dbReference type="Pfam" id="PF00360">
    <property type="entry name" value="PHY"/>
    <property type="match status" value="1"/>
</dbReference>
<dbReference type="PROSITE" id="PS00245">
    <property type="entry name" value="PHYTOCHROME_1"/>
    <property type="match status" value="1"/>
</dbReference>
<dbReference type="Gene3D" id="3.30.450.20">
    <property type="entry name" value="PAS domain"/>
    <property type="match status" value="3"/>
</dbReference>
<dbReference type="Pfam" id="PF01590">
    <property type="entry name" value="GAF"/>
    <property type="match status" value="1"/>
</dbReference>
<dbReference type="Gene3D" id="3.30.450.270">
    <property type="match status" value="1"/>
</dbReference>
<dbReference type="Pfam" id="PF00512">
    <property type="entry name" value="HisKA"/>
    <property type="match status" value="1"/>
</dbReference>
<evidence type="ECO:0000256" key="7">
    <source>
        <dbReference type="ARBA" id="ARBA00023163"/>
    </source>
</evidence>
<sequence>MATSGSRGTHANDYYSQALPEVQTQAQSSGTEQIHSQHHHASNNITSINRGGGDSMTKAVAQYTLDARLHAVFEQSGESGKSFDYSQSIRNTNQSVPEQQITAYLSKMQRGGRIQPFGCMIAVDDSSFRVLAYSDNAREMLGLTPQSVPTLERPDILTIGTDVRTLFTPSSSVLLERAFGAREITLLNPIWIHSKNSGKPFYAILHRIDVGTVIDLEPARTEDPALSIAGAVQSQKLAVRAISHLQSLPGGDIKLLCDTVVDSVRELTGYDRVMVYKFHEDEHGEVVAESKRPDLEPYIGLHYPSTDIPQASRFFFRQNRVRMIMDCHATPINVIQDEALMQPLCLVGSTLRAPHGCHAQYMANMGSIASLTLAVIINGNDEDGVRGRNSMRLWGLVVGHHTSARYIPFPLRYACEFLMQAFGLQLNMELQLASQLLEKHVLRTQTLLCDMLLRDSPTGIVTQSPSIMDLVKCDGAALYYQGNYHPLGVTPTEAQIKDIVEWLLAFHGDSTGLSTDSLADAGYPGAATLGDAVCGMAVAFITSRDFLFWFRSHTAKEIKWGGAKHHPQDKDDADTKRFIWDADAGNSNAVVPAQAGNLELQGMDELSSVAKEMVRLIETATAPIFAVGVEGRINGWNAKVAELTGLSVEEALGKSLVHDLVHKESEEIAHKLLFHALKGKEDKNVELRLKTFGTETSKKDVYLVVNACSSKDHTNNIVGVCFVGQDVTEQKVTMDKFIHIQGDYKAIVHSPNPLIPPIFASDENTYCSEWNTAMEKLTGWSRGDVIGKMLVGRYWKLLSAQGPDAMTKFMIVLHNAIGGQDTDKFPFSFLTEMIASPELQQTLTVQRQTEKKCVLKMKELAYICQELRNPLSGIQFTNSLLEATNLTEDQKQLLETTATEKQMLKIVKDVDLDGVKLEIWKLMKLEKTDFSHFPYLSLELEKAEFVLGSVIDAVVSQVMLLLRERGLQLVRDIPEEVKTLVVYGDQVRIQQILADFLRNMVHHAPSPGWVEMQLKPSLKQISDGVTVAHNEFRIICPGEGLPPQLVQDMFQSNGWVTQEGLALSMSRKFLKLMNGEVRIVFVKSASLNLLLWVEVLLVEVVLFLIFKIRILKGSGSFVPMENTTTESAPPRLNDLPPAEELLKKIQKLEIGHAQLKQEMSKLITSSTAEIMAADRHHKQRSHSISPQRAPRRRAGGGDGNVMAAWKKGSASFRHSSPLQRESRNGDAWGGGGGGGPAAVRFTDKQYLNILQAMGQAVHIFEPNCRIIYWNRTAENLYGYSAAEALGQDAIELLIDSQDFAVASNIVDRVTTGENWTGQFPVKK</sequence>
<dbReference type="Pfam" id="PF02518">
    <property type="entry name" value="HATPase_c"/>
    <property type="match status" value="1"/>
</dbReference>
<dbReference type="PANTHER" id="PTHR47876">
    <property type="entry name" value="OS08G0260000 PROTEIN"/>
    <property type="match status" value="1"/>
</dbReference>
<dbReference type="GO" id="GO:0009881">
    <property type="term" value="F:photoreceptor activity"/>
    <property type="evidence" value="ECO:0007669"/>
    <property type="project" value="UniProtKB-KW"/>
</dbReference>
<accession>A0AAW2R8U9</accession>
<dbReference type="InterPro" id="IPR000014">
    <property type="entry name" value="PAS"/>
</dbReference>
<protein>
    <submittedName>
        <fullName evidence="13">Phytochrome B</fullName>
    </submittedName>
</protein>
<dbReference type="InterPro" id="IPR043150">
    <property type="entry name" value="Phytochrome_PHY_sf"/>
</dbReference>
<dbReference type="GO" id="GO:0009584">
    <property type="term" value="P:detection of visible light"/>
    <property type="evidence" value="ECO:0007669"/>
    <property type="project" value="InterPro"/>
</dbReference>
<dbReference type="PROSITE" id="PS50109">
    <property type="entry name" value="HIS_KIN"/>
    <property type="match status" value="1"/>
</dbReference>
<keyword evidence="7" id="KW-0804">Transcription</keyword>
<dbReference type="EMBL" id="JACGWM010000004">
    <property type="protein sequence ID" value="KAL0376351.1"/>
    <property type="molecule type" value="Genomic_DNA"/>
</dbReference>
<keyword evidence="2" id="KW-0600">Photoreceptor protein</keyword>
<evidence type="ECO:0000259" key="11">
    <source>
        <dbReference type="PROSITE" id="PS50109"/>
    </source>
</evidence>
<comment type="similarity">
    <text evidence="1">Belongs to the phytochrome family.</text>
</comment>
<dbReference type="PROSITE" id="PS50046">
    <property type="entry name" value="PHYTOCHROME_2"/>
    <property type="match status" value="1"/>
</dbReference>
<dbReference type="FunFam" id="3.30.450.270:FF:000001">
    <property type="entry name" value="Phytochrome"/>
    <property type="match status" value="1"/>
</dbReference>
<dbReference type="InterPro" id="IPR013654">
    <property type="entry name" value="PAS_2"/>
</dbReference>
<dbReference type="SMART" id="SM00091">
    <property type="entry name" value="PAS"/>
    <property type="match status" value="3"/>
</dbReference>
<dbReference type="InterPro" id="IPR003594">
    <property type="entry name" value="HATPase_dom"/>
</dbReference>
<comment type="caution">
    <text evidence="13">The sequence shown here is derived from an EMBL/GenBank/DDBJ whole genome shotgun (WGS) entry which is preliminary data.</text>
</comment>
<dbReference type="GO" id="GO:0000155">
    <property type="term" value="F:phosphorelay sensor kinase activity"/>
    <property type="evidence" value="ECO:0007669"/>
    <property type="project" value="InterPro"/>
</dbReference>
<evidence type="ECO:0000256" key="8">
    <source>
        <dbReference type="ARBA" id="ARBA00023170"/>
    </source>
</evidence>
<dbReference type="CDD" id="cd00082">
    <property type="entry name" value="HisKA"/>
    <property type="match status" value="1"/>
</dbReference>
<dbReference type="SMART" id="SM00065">
    <property type="entry name" value="GAF"/>
    <property type="match status" value="1"/>
</dbReference>
<dbReference type="InterPro" id="IPR013515">
    <property type="entry name" value="Phytochrome_cen-reg"/>
</dbReference>
<keyword evidence="8" id="KW-0675">Receptor</keyword>
<feature type="compositionally biased region" description="Polar residues" evidence="9">
    <location>
        <begin position="22"/>
        <end position="34"/>
    </location>
</feature>
<dbReference type="SUPFAM" id="SSF55874">
    <property type="entry name" value="ATPase domain of HSP90 chaperone/DNA topoisomerase II/histidine kinase"/>
    <property type="match status" value="1"/>
</dbReference>
<dbReference type="FunFam" id="3.30.450.20:FF:000039">
    <property type="entry name" value="Phytochrome"/>
    <property type="match status" value="1"/>
</dbReference>
<reference evidence="13" key="1">
    <citation type="submission" date="2020-06" db="EMBL/GenBank/DDBJ databases">
        <authorList>
            <person name="Li T."/>
            <person name="Hu X."/>
            <person name="Zhang T."/>
            <person name="Song X."/>
            <person name="Zhang H."/>
            <person name="Dai N."/>
            <person name="Sheng W."/>
            <person name="Hou X."/>
            <person name="Wei L."/>
        </authorList>
    </citation>
    <scope>NUCLEOTIDE SEQUENCE</scope>
    <source>
        <strain evidence="13">KEN8</strain>
        <tissue evidence="13">Leaf</tissue>
    </source>
</reference>
<dbReference type="InterPro" id="IPR005467">
    <property type="entry name" value="His_kinase_dom"/>
</dbReference>
<organism evidence="13">
    <name type="scientific">Sesamum calycinum</name>
    <dbReference type="NCBI Taxonomy" id="2727403"/>
    <lineage>
        <taxon>Eukaryota</taxon>
        <taxon>Viridiplantae</taxon>
        <taxon>Streptophyta</taxon>
        <taxon>Embryophyta</taxon>
        <taxon>Tracheophyta</taxon>
        <taxon>Spermatophyta</taxon>
        <taxon>Magnoliopsida</taxon>
        <taxon>eudicotyledons</taxon>
        <taxon>Gunneridae</taxon>
        <taxon>Pentapetalae</taxon>
        <taxon>asterids</taxon>
        <taxon>lamiids</taxon>
        <taxon>Lamiales</taxon>
        <taxon>Pedaliaceae</taxon>
        <taxon>Sesamum</taxon>
    </lineage>
</organism>
<dbReference type="PANTHER" id="PTHR47876:SF3">
    <property type="entry name" value="PHYTOCHROME 1"/>
    <property type="match status" value="1"/>
</dbReference>
<feature type="region of interest" description="Disordered" evidence="9">
    <location>
        <begin position="22"/>
        <end position="53"/>
    </location>
</feature>
<dbReference type="SMART" id="SM00387">
    <property type="entry name" value="HATPase_c"/>
    <property type="match status" value="1"/>
</dbReference>
<keyword evidence="5" id="KW-0157">Chromophore</keyword>
<dbReference type="Gene3D" id="3.30.450.40">
    <property type="match status" value="1"/>
</dbReference>
<dbReference type="InterPro" id="IPR029016">
    <property type="entry name" value="GAF-like_dom_sf"/>
</dbReference>
<dbReference type="InterPro" id="IPR013767">
    <property type="entry name" value="PAS_fold"/>
</dbReference>
<keyword evidence="3" id="KW-0716">Sensory transduction</keyword>
<dbReference type="InterPro" id="IPR003018">
    <property type="entry name" value="GAF"/>
</dbReference>
<dbReference type="InterPro" id="IPR001294">
    <property type="entry name" value="Phytochrome"/>
</dbReference>
<dbReference type="SUPFAM" id="SSF55785">
    <property type="entry name" value="PYP-like sensor domain (PAS domain)"/>
    <property type="match status" value="4"/>
</dbReference>
<feature type="domain" description="Histidine kinase" evidence="11">
    <location>
        <begin position="862"/>
        <end position="1079"/>
    </location>
</feature>
<dbReference type="GO" id="GO:0006355">
    <property type="term" value="P:regulation of DNA-templated transcription"/>
    <property type="evidence" value="ECO:0007669"/>
    <property type="project" value="InterPro"/>
</dbReference>
<dbReference type="InterPro" id="IPR036890">
    <property type="entry name" value="HATPase_C_sf"/>
</dbReference>
<dbReference type="NCBIfam" id="TIGR00229">
    <property type="entry name" value="sensory_box"/>
    <property type="match status" value="2"/>
</dbReference>
<feature type="domain" description="PAS" evidence="12">
    <location>
        <begin position="1242"/>
        <end position="1313"/>
    </location>
</feature>
<dbReference type="PRINTS" id="PR01033">
    <property type="entry name" value="PHYTOCHROME"/>
</dbReference>
<dbReference type="Gene3D" id="1.10.287.130">
    <property type="match status" value="1"/>
</dbReference>
<evidence type="ECO:0000259" key="10">
    <source>
        <dbReference type="PROSITE" id="PS50046"/>
    </source>
</evidence>
<dbReference type="CDD" id="cd00130">
    <property type="entry name" value="PAS"/>
    <property type="match status" value="3"/>
</dbReference>
<gene>
    <name evidence="13" type="ORF">Scaly_0752700</name>
</gene>
<evidence type="ECO:0000256" key="2">
    <source>
        <dbReference type="ARBA" id="ARBA00022543"/>
    </source>
</evidence>
<evidence type="ECO:0000256" key="3">
    <source>
        <dbReference type="ARBA" id="ARBA00022606"/>
    </source>
</evidence>
<name>A0AAW2R8U9_9LAMI</name>
<evidence type="ECO:0000256" key="6">
    <source>
        <dbReference type="ARBA" id="ARBA00023015"/>
    </source>
</evidence>
<evidence type="ECO:0000259" key="12">
    <source>
        <dbReference type="PROSITE" id="PS50112"/>
    </source>
</evidence>
<dbReference type="Pfam" id="PF00989">
    <property type="entry name" value="PAS"/>
    <property type="match status" value="3"/>
</dbReference>
<reference evidence="13" key="2">
    <citation type="journal article" date="2024" name="Plant">
        <title>Genomic evolution and insights into agronomic trait innovations of Sesamum species.</title>
        <authorList>
            <person name="Miao H."/>
            <person name="Wang L."/>
            <person name="Qu L."/>
            <person name="Liu H."/>
            <person name="Sun Y."/>
            <person name="Le M."/>
            <person name="Wang Q."/>
            <person name="Wei S."/>
            <person name="Zheng Y."/>
            <person name="Lin W."/>
            <person name="Duan Y."/>
            <person name="Cao H."/>
            <person name="Xiong S."/>
            <person name="Wang X."/>
            <person name="Wei L."/>
            <person name="Li C."/>
            <person name="Ma Q."/>
            <person name="Ju M."/>
            <person name="Zhao R."/>
            <person name="Li G."/>
            <person name="Mu C."/>
            <person name="Tian Q."/>
            <person name="Mei H."/>
            <person name="Zhang T."/>
            <person name="Gao T."/>
            <person name="Zhang H."/>
        </authorList>
    </citation>
    <scope>NUCLEOTIDE SEQUENCE</scope>
    <source>
        <strain evidence="13">KEN8</strain>
    </source>
</reference>
<keyword evidence="4" id="KW-0677">Repeat</keyword>
<keyword evidence="6" id="KW-0805">Transcription regulation</keyword>
<dbReference type="InterPro" id="IPR013516">
    <property type="entry name" value="Phyto_chromo_BS"/>
</dbReference>
<evidence type="ECO:0000256" key="4">
    <source>
        <dbReference type="ARBA" id="ARBA00022737"/>
    </source>
</evidence>
<evidence type="ECO:0000256" key="9">
    <source>
        <dbReference type="SAM" id="MobiDB-lite"/>
    </source>
</evidence>
<feature type="domain" description="Phytochrome chromophore attachment site" evidence="10">
    <location>
        <begin position="252"/>
        <end position="420"/>
    </location>
</feature>
<proteinExistence type="inferred from homology"/>
<feature type="domain" description="PAS" evidence="12">
    <location>
        <begin position="609"/>
        <end position="680"/>
    </location>
</feature>
<dbReference type="Pfam" id="PF08446">
    <property type="entry name" value="PAS_2"/>
    <property type="match status" value="1"/>
</dbReference>
<dbReference type="SUPFAM" id="SSF55781">
    <property type="entry name" value="GAF domain-like"/>
    <property type="match status" value="2"/>
</dbReference>
<dbReference type="InterPro" id="IPR016132">
    <property type="entry name" value="Phyto_chromo_attachment"/>
</dbReference>
<feature type="region of interest" description="Disordered" evidence="9">
    <location>
        <begin position="1174"/>
        <end position="1200"/>
    </location>
</feature>
<dbReference type="InterPro" id="IPR035965">
    <property type="entry name" value="PAS-like_dom_sf"/>
</dbReference>
<evidence type="ECO:0000313" key="13">
    <source>
        <dbReference type="EMBL" id="KAL0376351.1"/>
    </source>
</evidence>
<dbReference type="SMART" id="SM00388">
    <property type="entry name" value="HisKA"/>
    <property type="match status" value="1"/>
</dbReference>
<feature type="region of interest" description="Disordered" evidence="9">
    <location>
        <begin position="1212"/>
        <end position="1231"/>
    </location>
</feature>
<evidence type="ECO:0000256" key="5">
    <source>
        <dbReference type="ARBA" id="ARBA00022991"/>
    </source>
</evidence>